<gene>
    <name evidence="1" type="ORF">EDB81DRAFT_896265</name>
</gene>
<dbReference type="OrthoDB" id="4703408at2759"/>
<name>A0A9P9FSI1_9HYPO</name>
<dbReference type="AlphaFoldDB" id="A0A9P9FSI1"/>
<evidence type="ECO:0000313" key="2">
    <source>
        <dbReference type="Proteomes" id="UP000738349"/>
    </source>
</evidence>
<dbReference type="Proteomes" id="UP000738349">
    <property type="component" value="Unassembled WGS sequence"/>
</dbReference>
<reference evidence="1" key="1">
    <citation type="journal article" date="2021" name="Nat. Commun.">
        <title>Genetic determinants of endophytism in the Arabidopsis root mycobiome.</title>
        <authorList>
            <person name="Mesny F."/>
            <person name="Miyauchi S."/>
            <person name="Thiergart T."/>
            <person name="Pickel B."/>
            <person name="Atanasova L."/>
            <person name="Karlsson M."/>
            <person name="Huettel B."/>
            <person name="Barry K.W."/>
            <person name="Haridas S."/>
            <person name="Chen C."/>
            <person name="Bauer D."/>
            <person name="Andreopoulos W."/>
            <person name="Pangilinan J."/>
            <person name="LaButti K."/>
            <person name="Riley R."/>
            <person name="Lipzen A."/>
            <person name="Clum A."/>
            <person name="Drula E."/>
            <person name="Henrissat B."/>
            <person name="Kohler A."/>
            <person name="Grigoriev I.V."/>
            <person name="Martin F.M."/>
            <person name="Hacquard S."/>
        </authorList>
    </citation>
    <scope>NUCLEOTIDE SEQUENCE</scope>
    <source>
        <strain evidence="1">MPI-CAGE-AT-0147</strain>
    </source>
</reference>
<proteinExistence type="predicted"/>
<keyword evidence="2" id="KW-1185">Reference proteome</keyword>
<dbReference type="EMBL" id="JAGMUV010000001">
    <property type="protein sequence ID" value="KAH7175650.1"/>
    <property type="molecule type" value="Genomic_DNA"/>
</dbReference>
<protein>
    <submittedName>
        <fullName evidence="1">Uncharacterized protein</fullName>
    </submittedName>
</protein>
<comment type="caution">
    <text evidence="1">The sequence shown here is derived from an EMBL/GenBank/DDBJ whole genome shotgun (WGS) entry which is preliminary data.</text>
</comment>
<organism evidence="1 2">
    <name type="scientific">Dactylonectria macrodidyma</name>
    <dbReference type="NCBI Taxonomy" id="307937"/>
    <lineage>
        <taxon>Eukaryota</taxon>
        <taxon>Fungi</taxon>
        <taxon>Dikarya</taxon>
        <taxon>Ascomycota</taxon>
        <taxon>Pezizomycotina</taxon>
        <taxon>Sordariomycetes</taxon>
        <taxon>Hypocreomycetidae</taxon>
        <taxon>Hypocreales</taxon>
        <taxon>Nectriaceae</taxon>
        <taxon>Dactylonectria</taxon>
    </lineage>
</organism>
<accession>A0A9P9FSI1</accession>
<evidence type="ECO:0000313" key="1">
    <source>
        <dbReference type="EMBL" id="KAH7175650.1"/>
    </source>
</evidence>
<sequence>MCHEVITHTLACDIRPLRFNGAEAIVDTFTSPHMCDCAPKPEIKPWFRCELHGCCRVMKKQINCQQFETDNCNSTVELNYYDQIYTEKKLVEWVPARNMDNCVFPHAGMPTDMSSARQQSLNSIIVTMRQITLVMLELNSATRELSVARGEHYMSHWACEKSLSPLWCKQLNHVAQLQRMVNEWQALLDKLVSVYRTTWWLLQFDWETVDDLMRILETLIIEDTEETHMATVVDRKIEGKQTFNMVIGSERKLAMKAAP</sequence>